<dbReference type="InterPro" id="IPR036397">
    <property type="entry name" value="RNaseH_sf"/>
</dbReference>
<accession>A0A7X2G5G1</accession>
<dbReference type="SUPFAM" id="SSF53098">
    <property type="entry name" value="Ribonuclease H-like"/>
    <property type="match status" value="1"/>
</dbReference>
<protein>
    <submittedName>
        <fullName evidence="3">IS3 family transposase</fullName>
    </submittedName>
</protein>
<dbReference type="GO" id="GO:0003676">
    <property type="term" value="F:nucleic acid binding"/>
    <property type="evidence" value="ECO:0007669"/>
    <property type="project" value="InterPro"/>
</dbReference>
<dbReference type="Pfam" id="PF13333">
    <property type="entry name" value="rve_2"/>
    <property type="match status" value="1"/>
</dbReference>
<gene>
    <name evidence="3" type="ORF">GIX77_08220</name>
</gene>
<dbReference type="EMBL" id="WJMX01000014">
    <property type="protein sequence ID" value="MRH80746.1"/>
    <property type="molecule type" value="Genomic_DNA"/>
</dbReference>
<dbReference type="InterPro" id="IPR001584">
    <property type="entry name" value="Integrase_cat-core"/>
</dbReference>
<dbReference type="InterPro" id="IPR012337">
    <property type="entry name" value="RNaseH-like_sf"/>
</dbReference>
<dbReference type="InterPro" id="IPR025948">
    <property type="entry name" value="HTH-like_dom"/>
</dbReference>
<dbReference type="InterPro" id="IPR050900">
    <property type="entry name" value="Transposase_IS3/IS150/IS904"/>
</dbReference>
<comment type="caution">
    <text evidence="3">The sequence shown here is derived from an EMBL/GenBank/DDBJ whole genome shotgun (WGS) entry which is preliminary data.</text>
</comment>
<dbReference type="Pfam" id="PF00665">
    <property type="entry name" value="rve"/>
    <property type="match status" value="1"/>
</dbReference>
<proteinExistence type="predicted"/>
<dbReference type="Gene3D" id="3.30.420.10">
    <property type="entry name" value="Ribonuclease H-like superfamily/Ribonuclease H"/>
    <property type="match status" value="1"/>
</dbReference>
<dbReference type="NCBIfam" id="NF033516">
    <property type="entry name" value="transpos_IS3"/>
    <property type="match status" value="1"/>
</dbReference>
<dbReference type="InterPro" id="IPR048020">
    <property type="entry name" value="Transpos_IS3"/>
</dbReference>
<name>A0A7X2G5G1_LIMRT</name>
<evidence type="ECO:0000259" key="2">
    <source>
        <dbReference type="PROSITE" id="PS50994"/>
    </source>
</evidence>
<evidence type="ECO:0000256" key="1">
    <source>
        <dbReference type="ARBA" id="ARBA00002286"/>
    </source>
</evidence>
<evidence type="ECO:0000313" key="3">
    <source>
        <dbReference type="EMBL" id="MRH80746.1"/>
    </source>
</evidence>
<comment type="function">
    <text evidence="1">Involved in the transposition of the insertion sequence.</text>
</comment>
<organism evidence="3 4">
    <name type="scientific">Limosilactobacillus reuteri</name>
    <name type="common">Lactobacillus reuteri</name>
    <dbReference type="NCBI Taxonomy" id="1598"/>
    <lineage>
        <taxon>Bacteria</taxon>
        <taxon>Bacillati</taxon>
        <taxon>Bacillota</taxon>
        <taxon>Bacilli</taxon>
        <taxon>Lactobacillales</taxon>
        <taxon>Lactobacillaceae</taxon>
        <taxon>Limosilactobacillus</taxon>
    </lineage>
</organism>
<reference evidence="3 4" key="1">
    <citation type="submission" date="2019-11" db="EMBL/GenBank/DDBJ databases">
        <title>Draft genome sequence of 12 host-associated Lactobacillus reuteri rodent strains.</title>
        <authorList>
            <person name="Zhang S."/>
            <person name="Ozcam M."/>
            <person name="Van Pijkeren J.P."/>
        </authorList>
    </citation>
    <scope>NUCLEOTIDE SEQUENCE [LARGE SCALE GENOMIC DNA]</scope>
    <source>
        <strain evidence="3 4">CR</strain>
    </source>
</reference>
<feature type="domain" description="Integrase catalytic" evidence="2">
    <location>
        <begin position="131"/>
        <end position="285"/>
    </location>
</feature>
<dbReference type="PROSITE" id="PS50994">
    <property type="entry name" value="INTEGRASE"/>
    <property type="match status" value="1"/>
</dbReference>
<dbReference type="RefSeq" id="WP_318630581.1">
    <property type="nucleotide sequence ID" value="NZ_WJMX01000014.1"/>
</dbReference>
<dbReference type="Pfam" id="PF13276">
    <property type="entry name" value="HTH_21"/>
    <property type="match status" value="1"/>
</dbReference>
<dbReference type="PANTHER" id="PTHR46889">
    <property type="entry name" value="TRANSPOSASE INSF FOR INSERTION SEQUENCE IS3B-RELATED"/>
    <property type="match status" value="1"/>
</dbReference>
<evidence type="ECO:0000313" key="4">
    <source>
        <dbReference type="Proteomes" id="UP000470878"/>
    </source>
</evidence>
<dbReference type="Proteomes" id="UP000470878">
    <property type="component" value="Unassembled WGS sequence"/>
</dbReference>
<dbReference type="AlphaFoldDB" id="A0A7X2G5G1"/>
<dbReference type="GO" id="GO:0015074">
    <property type="term" value="P:DNA integration"/>
    <property type="evidence" value="ECO:0007669"/>
    <property type="project" value="InterPro"/>
</dbReference>
<sequence>MASPKTAGRKRQALAIHELRAHYPLNDLLRYFEIPRSTYYERLKASQKVDKYRQIKEAIKKIFHQSHETYGYRRIHVQLIKANFSISPETVRRLMNHLRLKVSVYSKRSHYSSYRGNVGRIAPNILKQKFNEHRAYHVLHTDITQFKLTDHQFGYISAVIDEASNEVLAAQVSASPNQVLIKRTIAELKTRLPTGSRPILHSDQGWHYQLPYYRNALAKAHFQQSMSRKGNCLDNAPIESFFNLLKRECLKRIEISSIKQLQDVVQKYVHWFNYERISLNRVGDN</sequence>
<dbReference type="PANTHER" id="PTHR46889:SF5">
    <property type="entry name" value="INTEGRASE PROTEIN"/>
    <property type="match status" value="1"/>
</dbReference>